<proteinExistence type="predicted"/>
<sequence length="135" mass="14544">MVIESYTDLIKAAQQQEEPQRLLFVLAKAELPDDATASQKSNFAAQQGGALDPVLCVDKLPEEVTEFSTLLEESARTGVEWDIAFIASMSGRAGQAPSSDEADQPLTLMVNKVKAGSIADFVTVNKQGELIQLFA</sequence>
<gene>
    <name evidence="1" type="ORF">PSI9734_01867</name>
</gene>
<name>A0A6S6WPI2_9GAMM</name>
<evidence type="ECO:0000313" key="1">
    <source>
        <dbReference type="EMBL" id="CAB0151480.1"/>
    </source>
</evidence>
<accession>A0A6S6WPI2</accession>
<dbReference type="AlphaFoldDB" id="A0A6S6WPI2"/>
<dbReference type="Proteomes" id="UP000481517">
    <property type="component" value="Unassembled WGS sequence"/>
</dbReference>
<dbReference type="RefSeq" id="WP_173920854.1">
    <property type="nucleotide sequence ID" value="NZ_CADCXY010000004.1"/>
</dbReference>
<reference evidence="1 2" key="1">
    <citation type="submission" date="2020-02" db="EMBL/GenBank/DDBJ databases">
        <authorList>
            <person name="Rodrigo-Torres L."/>
            <person name="Arahal R. D."/>
            <person name="Lucena T."/>
        </authorList>
    </citation>
    <scope>NUCLEOTIDE SEQUENCE [LARGE SCALE GENOMIC DNA]</scope>
    <source>
        <strain evidence="1 2">CECT 9734</strain>
    </source>
</reference>
<organism evidence="1 2">
    <name type="scientific">Pseudidiomarina piscicola</name>
    <dbReference type="NCBI Taxonomy" id="2614830"/>
    <lineage>
        <taxon>Bacteria</taxon>
        <taxon>Pseudomonadati</taxon>
        <taxon>Pseudomonadota</taxon>
        <taxon>Gammaproteobacteria</taxon>
        <taxon>Alteromonadales</taxon>
        <taxon>Idiomarinaceae</taxon>
        <taxon>Pseudidiomarina</taxon>
    </lineage>
</organism>
<dbReference type="EMBL" id="CADCXY010000004">
    <property type="protein sequence ID" value="CAB0151480.1"/>
    <property type="molecule type" value="Genomic_DNA"/>
</dbReference>
<evidence type="ECO:0000313" key="2">
    <source>
        <dbReference type="Proteomes" id="UP000481517"/>
    </source>
</evidence>
<protein>
    <submittedName>
        <fullName evidence="1">Uncharacterized protein</fullName>
    </submittedName>
</protein>
<keyword evidence="2" id="KW-1185">Reference proteome</keyword>